<keyword evidence="3" id="KW-1185">Reference proteome</keyword>
<name>A0A9P7AIQ6_9AGAM</name>
<feature type="region of interest" description="Disordered" evidence="1">
    <location>
        <begin position="1"/>
        <end position="100"/>
    </location>
</feature>
<feature type="compositionally biased region" description="Low complexity" evidence="1">
    <location>
        <begin position="20"/>
        <end position="29"/>
    </location>
</feature>
<feature type="non-terminal residue" evidence="2">
    <location>
        <position position="1"/>
    </location>
</feature>
<feature type="compositionally biased region" description="Acidic residues" evidence="1">
    <location>
        <begin position="1"/>
        <end position="19"/>
    </location>
</feature>
<evidence type="ECO:0000313" key="2">
    <source>
        <dbReference type="EMBL" id="KAG1790314.1"/>
    </source>
</evidence>
<comment type="caution">
    <text evidence="2">The sequence shown here is derived from an EMBL/GenBank/DDBJ whole genome shotgun (WGS) entry which is preliminary data.</text>
</comment>
<evidence type="ECO:0000256" key="1">
    <source>
        <dbReference type="SAM" id="MobiDB-lite"/>
    </source>
</evidence>
<protein>
    <submittedName>
        <fullName evidence="2">Uncharacterized protein</fullName>
    </submittedName>
</protein>
<proteinExistence type="predicted"/>
<evidence type="ECO:0000313" key="3">
    <source>
        <dbReference type="Proteomes" id="UP000719766"/>
    </source>
</evidence>
<dbReference type="OrthoDB" id="2680957at2759"/>
<dbReference type="RefSeq" id="XP_041157286.1">
    <property type="nucleotide sequence ID" value="XM_041296770.1"/>
</dbReference>
<dbReference type="Proteomes" id="UP000719766">
    <property type="component" value="Unassembled WGS sequence"/>
</dbReference>
<feature type="compositionally biased region" description="Basic residues" evidence="1">
    <location>
        <begin position="58"/>
        <end position="67"/>
    </location>
</feature>
<dbReference type="EMBL" id="JABBWE010000051">
    <property type="protein sequence ID" value="KAG1790314.1"/>
    <property type="molecule type" value="Genomic_DNA"/>
</dbReference>
<sequence length="162" mass="17766">DPSDADDGDFTGDDSDSSSESESLGSNSDVQEITNVELAAMLPTKTVPQRGGNDTRQLRQKTKRKANRPLPATSDSQASKRARVEEVDDEDSGSLQPSTSSALPRLLKVSSFLKRNPIYYFYELVEMNSDGQAGDVGDKHYKCYLGNRKVLTITRAMKSSLN</sequence>
<dbReference type="AlphaFoldDB" id="A0A9P7AIQ6"/>
<dbReference type="GeneID" id="64590534"/>
<feature type="non-terminal residue" evidence="2">
    <location>
        <position position="162"/>
    </location>
</feature>
<reference evidence="2" key="1">
    <citation type="journal article" date="2020" name="New Phytol.">
        <title>Comparative genomics reveals dynamic genome evolution in host specialist ectomycorrhizal fungi.</title>
        <authorList>
            <person name="Lofgren L.A."/>
            <person name="Nguyen N.H."/>
            <person name="Vilgalys R."/>
            <person name="Ruytinx J."/>
            <person name="Liao H.L."/>
            <person name="Branco S."/>
            <person name="Kuo A."/>
            <person name="LaButti K."/>
            <person name="Lipzen A."/>
            <person name="Andreopoulos W."/>
            <person name="Pangilinan J."/>
            <person name="Riley R."/>
            <person name="Hundley H."/>
            <person name="Na H."/>
            <person name="Barry K."/>
            <person name="Grigoriev I.V."/>
            <person name="Stajich J.E."/>
            <person name="Kennedy P.G."/>
        </authorList>
    </citation>
    <scope>NUCLEOTIDE SEQUENCE</scope>
    <source>
        <strain evidence="2">S12</strain>
    </source>
</reference>
<organism evidence="2 3">
    <name type="scientific">Suillus plorans</name>
    <dbReference type="NCBI Taxonomy" id="116603"/>
    <lineage>
        <taxon>Eukaryota</taxon>
        <taxon>Fungi</taxon>
        <taxon>Dikarya</taxon>
        <taxon>Basidiomycota</taxon>
        <taxon>Agaricomycotina</taxon>
        <taxon>Agaricomycetes</taxon>
        <taxon>Agaricomycetidae</taxon>
        <taxon>Boletales</taxon>
        <taxon>Suillineae</taxon>
        <taxon>Suillaceae</taxon>
        <taxon>Suillus</taxon>
    </lineage>
</organism>
<gene>
    <name evidence="2" type="ORF">HD556DRAFT_1219780</name>
</gene>
<accession>A0A9P7AIQ6</accession>